<name>A0ABQ1AQI8_ASPLE</name>
<evidence type="ECO:0000256" key="5">
    <source>
        <dbReference type="ARBA" id="ARBA00012744"/>
    </source>
</evidence>
<evidence type="ECO:0000256" key="12">
    <source>
        <dbReference type="ARBA" id="ARBA00023295"/>
    </source>
</evidence>
<comment type="pathway">
    <text evidence="3">Glycan metabolism; cellulose degradation.</text>
</comment>
<evidence type="ECO:0000256" key="17">
    <source>
        <dbReference type="ARBA" id="ARBA00041589"/>
    </source>
</evidence>
<keyword evidence="8" id="KW-0378">Hydrolase</keyword>
<evidence type="ECO:0000256" key="18">
    <source>
        <dbReference type="ARBA" id="ARBA00041805"/>
    </source>
</evidence>
<evidence type="ECO:0000256" key="13">
    <source>
        <dbReference type="ARBA" id="ARBA00023326"/>
    </source>
</evidence>
<accession>A0ABQ1AQI8</accession>
<feature type="signal peptide" evidence="19">
    <location>
        <begin position="1"/>
        <end position="19"/>
    </location>
</feature>
<evidence type="ECO:0000256" key="16">
    <source>
        <dbReference type="ARBA" id="ARBA00041282"/>
    </source>
</evidence>
<comment type="function">
    <text evidence="14">Beta-glucosidases are one of a number of cellulolytic enzymes involved in the degradation of cellulosic biomass. Catalyzes the last step releasing glucose from the inhibitory cellobiose.</text>
</comment>
<gene>
    <name evidence="21" type="ORF">IFM60648_07072</name>
</gene>
<dbReference type="SUPFAM" id="SSF52279">
    <property type="entry name" value="Beta-D-glucan exohydrolase, C-terminal domain"/>
    <property type="match status" value="1"/>
</dbReference>
<dbReference type="PANTHER" id="PTHR42715:SF5">
    <property type="entry name" value="BETA-GLUCOSIDASE M-RELATED"/>
    <property type="match status" value="1"/>
</dbReference>
<dbReference type="Pfam" id="PF01915">
    <property type="entry name" value="Glyco_hydro_3_C"/>
    <property type="match status" value="1"/>
</dbReference>
<dbReference type="InterPro" id="IPR017853">
    <property type="entry name" value="GH"/>
</dbReference>
<evidence type="ECO:0000256" key="19">
    <source>
        <dbReference type="SAM" id="SignalP"/>
    </source>
</evidence>
<dbReference type="Gene3D" id="3.20.20.300">
    <property type="entry name" value="Glycoside hydrolase, family 3, N-terminal domain"/>
    <property type="match status" value="1"/>
</dbReference>
<dbReference type="InterPro" id="IPR001764">
    <property type="entry name" value="Glyco_hydro_3_N"/>
</dbReference>
<dbReference type="Gene3D" id="2.60.40.10">
    <property type="entry name" value="Immunoglobulins"/>
    <property type="match status" value="1"/>
</dbReference>
<evidence type="ECO:0000256" key="11">
    <source>
        <dbReference type="ARBA" id="ARBA00023277"/>
    </source>
</evidence>
<organism evidence="21 22">
    <name type="scientific">Aspergillus lentulus</name>
    <dbReference type="NCBI Taxonomy" id="293939"/>
    <lineage>
        <taxon>Eukaryota</taxon>
        <taxon>Fungi</taxon>
        <taxon>Dikarya</taxon>
        <taxon>Ascomycota</taxon>
        <taxon>Pezizomycotina</taxon>
        <taxon>Eurotiomycetes</taxon>
        <taxon>Eurotiomycetidae</taxon>
        <taxon>Eurotiales</taxon>
        <taxon>Aspergillaceae</taxon>
        <taxon>Aspergillus</taxon>
        <taxon>Aspergillus subgen. Fumigati</taxon>
    </lineage>
</organism>
<evidence type="ECO:0000256" key="2">
    <source>
        <dbReference type="ARBA" id="ARBA00004613"/>
    </source>
</evidence>
<keyword evidence="22" id="KW-1185">Reference proteome</keyword>
<reference evidence="21 22" key="1">
    <citation type="submission" date="2020-01" db="EMBL/GenBank/DDBJ databases">
        <title>Draft genome sequence of Aspergillus lentulus IFM 60648.</title>
        <authorList>
            <person name="Takahashi H."/>
            <person name="Yaguchi T."/>
        </authorList>
    </citation>
    <scope>NUCLEOTIDE SEQUENCE [LARGE SCALE GENOMIC DNA]</scope>
    <source>
        <strain evidence="21 22">IFM 60648</strain>
    </source>
</reference>
<dbReference type="Pfam" id="PF14310">
    <property type="entry name" value="Fn3-like"/>
    <property type="match status" value="1"/>
</dbReference>
<evidence type="ECO:0000313" key="21">
    <source>
        <dbReference type="EMBL" id="GFF84569.1"/>
    </source>
</evidence>
<comment type="caution">
    <text evidence="21">The sequence shown here is derived from an EMBL/GenBank/DDBJ whole genome shotgun (WGS) entry which is preliminary data.</text>
</comment>
<evidence type="ECO:0000259" key="20">
    <source>
        <dbReference type="SMART" id="SM01217"/>
    </source>
</evidence>
<comment type="similarity">
    <text evidence="4">Belongs to the glycosyl hydrolase 3 family.</text>
</comment>
<dbReference type="SMART" id="SM01217">
    <property type="entry name" value="Fn3_like"/>
    <property type="match status" value="1"/>
</dbReference>
<dbReference type="EMBL" id="BLKI01000045">
    <property type="protein sequence ID" value="GFF84569.1"/>
    <property type="molecule type" value="Genomic_DNA"/>
</dbReference>
<keyword evidence="10" id="KW-0325">Glycoprotein</keyword>
<comment type="catalytic activity">
    <reaction evidence="1">
        <text>Hydrolysis of terminal, non-reducing beta-D-glucosyl residues with release of beta-D-glucose.</text>
        <dbReference type="EC" id="3.2.1.21"/>
    </reaction>
</comment>
<keyword evidence="12" id="KW-0326">Glycosidase</keyword>
<dbReference type="PANTHER" id="PTHR42715">
    <property type="entry name" value="BETA-GLUCOSIDASE"/>
    <property type="match status" value="1"/>
</dbReference>
<dbReference type="InterPro" id="IPR036962">
    <property type="entry name" value="Glyco_hydro_3_N_sf"/>
</dbReference>
<sequence>MALFLRLLSACGLALTVYSQTFNNETTGELQAVLMNLERHWSYGRSPPVYPSPAGNGAGDWASVYEQARALVAQMTNDEKNNITYGFPSASNGCSGNSGAVPRLGFHGLCLQDAGNGVRGLDMVNAYASGLHVGAAWNTDLAYKRGQHMGAEFKRKSINVALGPVVGPLGRIARGGRNWEGFSNDPYLCGKLAYETIVGMQKSVIASVKHLVGNEQETDRNPSVYLANASVSSNIDDRTMHELYLWPFQDAVKAGVGSVMCSYNRVNNSYACQNSKVLNGLLKTELGFQGFALTDWHAQHTGIASANAGLDMAMPYSPYWESGNLSLAVANGSMSQSRLDDMATRIVATWYKFSRVNNPGAYVPGNLSQPHEIIEARDTASEPIIFQGAIEGHVLVKNVNSALPLKKPKILSLFGYDAPATTINSPTAAFSFQQGLGMGNTLSYIGGQPFSYEIMAALMGSFLANQTGPGIALNGTLITGGGSGSNTPAYIDAPFNAFQQQAKRDGTYLSWDFYSLNPGVNAASEACIVFVNEQSSEGWDRPSLADTYSDTLIANVAAKCNNTMVVIHSAGVRLVDTWIEHPNITSVIFAHLPGQDSGSALVEIMYGRQSPSGRLPYTVAKDPRDYGALLNPVYPDNSSMYYTQSNFTEGVYIDYRHFIANNIIPRFEFGYGLTYSTFDYHNLEVHISGHVQKSYFPPGSELYTATEPKPPGGLDSLWDIMATVSCTVTNTGKVDAAEVAQLYIRIPGTGPDRLLRGFRKQSIRPGKSRDFHFHLTRRDLSQWDVSAQQWVLREGTYELMVGKSVLDIQLVGNLTITYDGKVKTL</sequence>
<evidence type="ECO:0000256" key="9">
    <source>
        <dbReference type="ARBA" id="ARBA00023001"/>
    </source>
</evidence>
<evidence type="ECO:0000256" key="4">
    <source>
        <dbReference type="ARBA" id="ARBA00005336"/>
    </source>
</evidence>
<evidence type="ECO:0000256" key="14">
    <source>
        <dbReference type="ARBA" id="ARBA00024983"/>
    </source>
</evidence>
<dbReference type="EC" id="3.2.1.21" evidence="5"/>
<dbReference type="PRINTS" id="PR00133">
    <property type="entry name" value="GLHYDRLASE3"/>
</dbReference>
<proteinExistence type="inferred from homology"/>
<comment type="subcellular location">
    <subcellularLocation>
        <location evidence="2">Secreted</location>
    </subcellularLocation>
</comment>
<evidence type="ECO:0000256" key="8">
    <source>
        <dbReference type="ARBA" id="ARBA00022801"/>
    </source>
</evidence>
<dbReference type="InterPro" id="IPR026891">
    <property type="entry name" value="Fn3-like"/>
</dbReference>
<protein>
    <recommendedName>
        <fullName evidence="15">Probable beta-glucosidase M</fullName>
        <ecNumber evidence="5">3.2.1.21</ecNumber>
    </recommendedName>
    <alternativeName>
        <fullName evidence="16">Beta-D-glucoside glucohydrolase M</fullName>
    </alternativeName>
    <alternativeName>
        <fullName evidence="17">Cellobiase M</fullName>
    </alternativeName>
    <alternativeName>
        <fullName evidence="18">Gentiobiase M</fullName>
    </alternativeName>
</protein>
<dbReference type="SUPFAM" id="SSF51445">
    <property type="entry name" value="(Trans)glycosidases"/>
    <property type="match status" value="1"/>
</dbReference>
<keyword evidence="6" id="KW-0964">Secreted</keyword>
<dbReference type="InterPro" id="IPR036881">
    <property type="entry name" value="Glyco_hydro_3_C_sf"/>
</dbReference>
<dbReference type="InterPro" id="IPR013783">
    <property type="entry name" value="Ig-like_fold"/>
</dbReference>
<evidence type="ECO:0000256" key="3">
    <source>
        <dbReference type="ARBA" id="ARBA00004987"/>
    </source>
</evidence>
<evidence type="ECO:0000256" key="1">
    <source>
        <dbReference type="ARBA" id="ARBA00000448"/>
    </source>
</evidence>
<evidence type="ECO:0000256" key="6">
    <source>
        <dbReference type="ARBA" id="ARBA00022525"/>
    </source>
</evidence>
<evidence type="ECO:0000256" key="10">
    <source>
        <dbReference type="ARBA" id="ARBA00023180"/>
    </source>
</evidence>
<keyword evidence="7 19" id="KW-0732">Signal</keyword>
<dbReference type="InterPro" id="IPR002772">
    <property type="entry name" value="Glyco_hydro_3_C"/>
</dbReference>
<feature type="domain" description="Fibronectin type III-like" evidence="20">
    <location>
        <begin position="738"/>
        <end position="805"/>
    </location>
</feature>
<keyword evidence="13" id="KW-0624">Polysaccharide degradation</keyword>
<evidence type="ECO:0000256" key="15">
    <source>
        <dbReference type="ARBA" id="ARBA00039571"/>
    </source>
</evidence>
<keyword evidence="11" id="KW-0119">Carbohydrate metabolism</keyword>
<dbReference type="InterPro" id="IPR050288">
    <property type="entry name" value="Cellulose_deg_GH3"/>
</dbReference>
<evidence type="ECO:0000313" key="22">
    <source>
        <dbReference type="Proteomes" id="UP000465220"/>
    </source>
</evidence>
<dbReference type="Proteomes" id="UP000465220">
    <property type="component" value="Unassembled WGS sequence"/>
</dbReference>
<dbReference type="Pfam" id="PF00933">
    <property type="entry name" value="Glyco_hydro_3"/>
    <property type="match status" value="1"/>
</dbReference>
<evidence type="ECO:0000256" key="7">
    <source>
        <dbReference type="ARBA" id="ARBA00022729"/>
    </source>
</evidence>
<keyword evidence="9" id="KW-0136">Cellulose degradation</keyword>
<feature type="chain" id="PRO_5045512160" description="Probable beta-glucosidase M" evidence="19">
    <location>
        <begin position="20"/>
        <end position="825"/>
    </location>
</feature>
<dbReference type="Gene3D" id="3.40.50.1700">
    <property type="entry name" value="Glycoside hydrolase family 3 C-terminal domain"/>
    <property type="match status" value="1"/>
</dbReference>